<evidence type="ECO:0000313" key="5">
    <source>
        <dbReference type="Proteomes" id="UP001501005"/>
    </source>
</evidence>
<feature type="compositionally biased region" description="Low complexity" evidence="1">
    <location>
        <begin position="186"/>
        <end position="211"/>
    </location>
</feature>
<accession>A0ABN1NEN8</accession>
<evidence type="ECO:0000313" key="4">
    <source>
        <dbReference type="EMBL" id="GAA0904501.1"/>
    </source>
</evidence>
<keyword evidence="5" id="KW-1185">Reference proteome</keyword>
<feature type="compositionally biased region" description="Basic and acidic residues" evidence="1">
    <location>
        <begin position="32"/>
        <end position="41"/>
    </location>
</feature>
<dbReference type="EMBL" id="BAAAHG010000004">
    <property type="protein sequence ID" value="GAA0904501.1"/>
    <property type="molecule type" value="Genomic_DNA"/>
</dbReference>
<feature type="compositionally biased region" description="Basic and acidic residues" evidence="1">
    <location>
        <begin position="458"/>
        <end position="467"/>
    </location>
</feature>
<evidence type="ECO:0000256" key="2">
    <source>
        <dbReference type="SAM" id="Phobius"/>
    </source>
</evidence>
<comment type="caution">
    <text evidence="4">The sequence shown here is derived from an EMBL/GenBank/DDBJ whole genome shotgun (WGS) entry which is preliminary data.</text>
</comment>
<keyword evidence="2" id="KW-0472">Membrane</keyword>
<feature type="compositionally biased region" description="Basic and acidic residues" evidence="1">
    <location>
        <begin position="1"/>
        <end position="16"/>
    </location>
</feature>
<keyword evidence="2" id="KW-0812">Transmembrane</keyword>
<feature type="compositionally biased region" description="Basic and acidic residues" evidence="1">
    <location>
        <begin position="291"/>
        <end position="304"/>
    </location>
</feature>
<dbReference type="InterPro" id="IPR036365">
    <property type="entry name" value="PGBD-like_sf"/>
</dbReference>
<proteinExistence type="predicted"/>
<feature type="region of interest" description="Disordered" evidence="1">
    <location>
        <begin position="446"/>
        <end position="467"/>
    </location>
</feature>
<dbReference type="Proteomes" id="UP001501005">
    <property type="component" value="Unassembled WGS sequence"/>
</dbReference>
<feature type="compositionally biased region" description="Low complexity" evidence="1">
    <location>
        <begin position="114"/>
        <end position="129"/>
    </location>
</feature>
<dbReference type="SUPFAM" id="SSF47090">
    <property type="entry name" value="PGBD-like"/>
    <property type="match status" value="1"/>
</dbReference>
<dbReference type="InterPro" id="IPR002477">
    <property type="entry name" value="Peptidoglycan-bd-like"/>
</dbReference>
<keyword evidence="2" id="KW-1133">Transmembrane helix</keyword>
<reference evidence="4 5" key="1">
    <citation type="journal article" date="2019" name="Int. J. Syst. Evol. Microbiol.">
        <title>The Global Catalogue of Microorganisms (GCM) 10K type strain sequencing project: providing services to taxonomists for standard genome sequencing and annotation.</title>
        <authorList>
            <consortium name="The Broad Institute Genomics Platform"/>
            <consortium name="The Broad Institute Genome Sequencing Center for Infectious Disease"/>
            <person name="Wu L."/>
            <person name="Ma J."/>
        </authorList>
    </citation>
    <scope>NUCLEOTIDE SEQUENCE [LARGE SCALE GENOMIC DNA]</scope>
    <source>
        <strain evidence="4 5">JCM 10673</strain>
    </source>
</reference>
<feature type="region of interest" description="Disordered" evidence="1">
    <location>
        <begin position="283"/>
        <end position="406"/>
    </location>
</feature>
<dbReference type="InterPro" id="IPR036366">
    <property type="entry name" value="PGBDSf"/>
</dbReference>
<evidence type="ECO:0000256" key="1">
    <source>
        <dbReference type="SAM" id="MobiDB-lite"/>
    </source>
</evidence>
<name>A0ABN1NEN8_9ACTN</name>
<sequence>MEEQRGHVCPECKAPRGADGVPSCACGSRASDAPRDARTAEAETAEDFSPLRVRPYVEIQEREQGTENEGAGQGSRGGESARECPPTAPAQTAPMDATMPLRAISANTPPPARTAPAGTTAPAQAAPTDTPTPPAQTAPADPAASAQATPAATTAPTQTIPTGATAPAQTAPMDATMPLRAISANTPSPARTAPAGTTAPAQAAPADATTPLQAVPALPTPLAPQQDGPNASDLSLFESTAAGPAVKAEGPRPAPRGGRRRRTAVVLAGSAAVAAVAAAGFAGGLLSPDSPRQDRASHFVRESAPEASEDVSGAPSPTASTVSAPASAPASASGSPSAGESTSPSPSAPASSTASQSPSASPSPTGAGPSAGPEQSEPAGPATTLKAPAPENPGPVLRRGDQGAEVAELQQRLRQLHLYTGKADGFYSGRVERAVRTYQWTRGIREDEPGVYGPATRARLEAETGAS</sequence>
<protein>
    <recommendedName>
        <fullName evidence="3">Peptidoglycan binding-like domain-containing protein</fullName>
    </recommendedName>
</protein>
<feature type="region of interest" description="Disordered" evidence="1">
    <location>
        <begin position="1"/>
        <end position="262"/>
    </location>
</feature>
<evidence type="ECO:0000259" key="3">
    <source>
        <dbReference type="Pfam" id="PF01471"/>
    </source>
</evidence>
<feature type="compositionally biased region" description="Low complexity" evidence="1">
    <location>
        <begin position="312"/>
        <end position="373"/>
    </location>
</feature>
<organism evidence="4 5">
    <name type="scientific">Streptomyces thermoalcalitolerans</name>
    <dbReference type="NCBI Taxonomy" id="65605"/>
    <lineage>
        <taxon>Bacteria</taxon>
        <taxon>Bacillati</taxon>
        <taxon>Actinomycetota</taxon>
        <taxon>Actinomycetes</taxon>
        <taxon>Kitasatosporales</taxon>
        <taxon>Streptomycetaceae</taxon>
        <taxon>Streptomyces</taxon>
    </lineage>
</organism>
<dbReference type="Pfam" id="PF01471">
    <property type="entry name" value="PG_binding_1"/>
    <property type="match status" value="1"/>
</dbReference>
<feature type="domain" description="Peptidoglycan binding-like" evidence="3">
    <location>
        <begin position="402"/>
        <end position="460"/>
    </location>
</feature>
<gene>
    <name evidence="4" type="ORF">GCM10009549_08000</name>
</gene>
<dbReference type="RefSeq" id="WP_344046791.1">
    <property type="nucleotide sequence ID" value="NZ_BAAAHG010000004.1"/>
</dbReference>
<feature type="compositionally biased region" description="Low complexity" evidence="1">
    <location>
        <begin position="137"/>
        <end position="172"/>
    </location>
</feature>
<feature type="transmembrane region" description="Helical" evidence="2">
    <location>
        <begin position="264"/>
        <end position="286"/>
    </location>
</feature>
<dbReference type="Gene3D" id="1.10.101.10">
    <property type="entry name" value="PGBD-like superfamily/PGBD"/>
    <property type="match status" value="1"/>
</dbReference>